<dbReference type="EMBL" id="CP144696">
    <property type="protein sequence ID" value="WVZ10878.1"/>
    <property type="molecule type" value="Genomic_DNA"/>
</dbReference>
<dbReference type="InterPro" id="IPR001611">
    <property type="entry name" value="Leu-rich_rpt"/>
</dbReference>
<evidence type="ECO:0000256" key="1">
    <source>
        <dbReference type="ARBA" id="ARBA00022614"/>
    </source>
</evidence>
<keyword evidence="2" id="KW-0732">Signal</keyword>
<evidence type="ECO:0000256" key="2">
    <source>
        <dbReference type="ARBA" id="ARBA00022729"/>
    </source>
</evidence>
<sequence length="145" mass="16504">MSWDSPRVDLNEGDPLMGFICRKRKQYVSASMLAGGVGVERWKFRNSKRRRSGDALYAFRKGLSDPDHIFDSWDPSIVDPCTWFHITCDSNNHVVRMEGNRNKLSGKIPHELGNLGNLRSMDLSDNQFEGNIPVSFGNLKSLKFL</sequence>
<dbReference type="InterPro" id="IPR032675">
    <property type="entry name" value="LRR_dom_sf"/>
</dbReference>
<dbReference type="Pfam" id="PF08263">
    <property type="entry name" value="LRRNT_2"/>
    <property type="match status" value="1"/>
</dbReference>
<dbReference type="InterPro" id="IPR013210">
    <property type="entry name" value="LRR_N_plant-typ"/>
</dbReference>
<accession>A0AAQ3RZH3</accession>
<dbReference type="Pfam" id="PF00560">
    <property type="entry name" value="LRR_1"/>
    <property type="match status" value="1"/>
</dbReference>
<dbReference type="Proteomes" id="UP001374535">
    <property type="component" value="Chromosome 5"/>
</dbReference>
<evidence type="ECO:0000256" key="3">
    <source>
        <dbReference type="ARBA" id="ARBA00022737"/>
    </source>
</evidence>
<evidence type="ECO:0000313" key="5">
    <source>
        <dbReference type="EMBL" id="WVZ10878.1"/>
    </source>
</evidence>
<keyword evidence="3" id="KW-0677">Repeat</keyword>
<dbReference type="SUPFAM" id="SSF52058">
    <property type="entry name" value="L domain-like"/>
    <property type="match status" value="1"/>
</dbReference>
<organism evidence="5 6">
    <name type="scientific">Vigna mungo</name>
    <name type="common">Black gram</name>
    <name type="synonym">Phaseolus mungo</name>
    <dbReference type="NCBI Taxonomy" id="3915"/>
    <lineage>
        <taxon>Eukaryota</taxon>
        <taxon>Viridiplantae</taxon>
        <taxon>Streptophyta</taxon>
        <taxon>Embryophyta</taxon>
        <taxon>Tracheophyta</taxon>
        <taxon>Spermatophyta</taxon>
        <taxon>Magnoliopsida</taxon>
        <taxon>eudicotyledons</taxon>
        <taxon>Gunneridae</taxon>
        <taxon>Pentapetalae</taxon>
        <taxon>rosids</taxon>
        <taxon>fabids</taxon>
        <taxon>Fabales</taxon>
        <taxon>Fabaceae</taxon>
        <taxon>Papilionoideae</taxon>
        <taxon>50 kb inversion clade</taxon>
        <taxon>NPAAA clade</taxon>
        <taxon>indigoferoid/millettioid clade</taxon>
        <taxon>Phaseoleae</taxon>
        <taxon>Vigna</taxon>
    </lineage>
</organism>
<dbReference type="Gene3D" id="3.80.10.10">
    <property type="entry name" value="Ribonuclease Inhibitor"/>
    <property type="match status" value="1"/>
</dbReference>
<gene>
    <name evidence="5" type="ORF">V8G54_015408</name>
</gene>
<keyword evidence="6" id="KW-1185">Reference proteome</keyword>
<dbReference type="PANTHER" id="PTHR47988">
    <property type="entry name" value="SOMATIC EMBRYOGENESIS RECEPTOR KINASE 1"/>
    <property type="match status" value="1"/>
</dbReference>
<feature type="domain" description="Leucine-rich repeat-containing N-terminal plant-type" evidence="4">
    <location>
        <begin position="53"/>
        <end position="89"/>
    </location>
</feature>
<evidence type="ECO:0000313" key="6">
    <source>
        <dbReference type="Proteomes" id="UP001374535"/>
    </source>
</evidence>
<protein>
    <recommendedName>
        <fullName evidence="4">Leucine-rich repeat-containing N-terminal plant-type domain-containing protein</fullName>
    </recommendedName>
</protein>
<reference evidence="5 6" key="1">
    <citation type="journal article" date="2023" name="Life. Sci Alliance">
        <title>Evolutionary insights into 3D genome organization and epigenetic landscape of Vigna mungo.</title>
        <authorList>
            <person name="Junaid A."/>
            <person name="Singh B."/>
            <person name="Bhatia S."/>
        </authorList>
    </citation>
    <scope>NUCLEOTIDE SEQUENCE [LARGE SCALE GENOMIC DNA]</scope>
    <source>
        <strain evidence="5">Urdbean</strain>
    </source>
</reference>
<name>A0AAQ3RZH3_VIGMU</name>
<evidence type="ECO:0000259" key="4">
    <source>
        <dbReference type="Pfam" id="PF08263"/>
    </source>
</evidence>
<proteinExistence type="predicted"/>
<keyword evidence="1" id="KW-0433">Leucine-rich repeat</keyword>
<dbReference type="AlphaFoldDB" id="A0AAQ3RZH3"/>